<accession>A0A6G1H8U2</accession>
<dbReference type="PANTHER" id="PTHR28141">
    <property type="entry name" value="2',3'-CYCLIC-NUCLEOTIDE 3'-PHOSPHODIESTERASE"/>
    <property type="match status" value="1"/>
</dbReference>
<evidence type="ECO:0000313" key="3">
    <source>
        <dbReference type="Proteomes" id="UP000800041"/>
    </source>
</evidence>
<dbReference type="GO" id="GO:0004113">
    <property type="term" value="F:2',3'-cyclic-nucleotide 3'-phosphodiesterase activity"/>
    <property type="evidence" value="ECO:0007669"/>
    <property type="project" value="TreeGrafter"/>
</dbReference>
<evidence type="ECO:0000256" key="1">
    <source>
        <dbReference type="SAM" id="MobiDB-lite"/>
    </source>
</evidence>
<proteinExistence type="predicted"/>
<dbReference type="InterPro" id="IPR009097">
    <property type="entry name" value="Cyclic_Pdiesterase"/>
</dbReference>
<feature type="compositionally biased region" description="Low complexity" evidence="1">
    <location>
        <begin position="201"/>
        <end position="210"/>
    </location>
</feature>
<dbReference type="Pfam" id="PF07823">
    <property type="entry name" value="CPDase"/>
    <property type="match status" value="1"/>
</dbReference>
<reference evidence="2" key="1">
    <citation type="journal article" date="2020" name="Stud. Mycol.">
        <title>101 Dothideomycetes genomes: a test case for predicting lifestyles and emergence of pathogens.</title>
        <authorList>
            <person name="Haridas S."/>
            <person name="Albert R."/>
            <person name="Binder M."/>
            <person name="Bloem J."/>
            <person name="Labutti K."/>
            <person name="Salamov A."/>
            <person name="Andreopoulos B."/>
            <person name="Baker S."/>
            <person name="Barry K."/>
            <person name="Bills G."/>
            <person name="Bluhm B."/>
            <person name="Cannon C."/>
            <person name="Castanera R."/>
            <person name="Culley D."/>
            <person name="Daum C."/>
            <person name="Ezra D."/>
            <person name="Gonzalez J."/>
            <person name="Henrissat B."/>
            <person name="Kuo A."/>
            <person name="Liang C."/>
            <person name="Lipzen A."/>
            <person name="Lutzoni F."/>
            <person name="Magnuson J."/>
            <person name="Mondo S."/>
            <person name="Nolan M."/>
            <person name="Ohm R."/>
            <person name="Pangilinan J."/>
            <person name="Park H.-J."/>
            <person name="Ramirez L."/>
            <person name="Alfaro M."/>
            <person name="Sun H."/>
            <person name="Tritt A."/>
            <person name="Yoshinaga Y."/>
            <person name="Zwiers L.-H."/>
            <person name="Turgeon B."/>
            <person name="Goodwin S."/>
            <person name="Spatafora J."/>
            <person name="Crous P."/>
            <person name="Grigoriev I."/>
        </authorList>
    </citation>
    <scope>NUCLEOTIDE SEQUENCE</scope>
    <source>
        <strain evidence="2">CBS 113979</strain>
    </source>
</reference>
<dbReference type="OrthoDB" id="514292at2759"/>
<feature type="compositionally biased region" description="Polar residues" evidence="1">
    <location>
        <begin position="168"/>
        <end position="193"/>
    </location>
</feature>
<evidence type="ECO:0000313" key="2">
    <source>
        <dbReference type="EMBL" id="KAF1989378.1"/>
    </source>
</evidence>
<organism evidence="2 3">
    <name type="scientific">Aulographum hederae CBS 113979</name>
    <dbReference type="NCBI Taxonomy" id="1176131"/>
    <lineage>
        <taxon>Eukaryota</taxon>
        <taxon>Fungi</taxon>
        <taxon>Dikarya</taxon>
        <taxon>Ascomycota</taxon>
        <taxon>Pezizomycotina</taxon>
        <taxon>Dothideomycetes</taxon>
        <taxon>Pleosporomycetidae</taxon>
        <taxon>Aulographales</taxon>
        <taxon>Aulographaceae</taxon>
    </lineage>
</organism>
<keyword evidence="3" id="KW-1185">Reference proteome</keyword>
<sequence>MGGYSLWLVPLPTHPQTTTLSTLIKHIIPSLFPSLSVQSFDAHVTLTSDIHLPPGISAQQFLDDIALPAASSVKVLYTHLDVGEQFFKKITLRVDKAGVKDLALRCRREAFKDREDSEAIRWANEVYNPHCSLISSTTITPEETTAISTALDAAQVTLSPGPVILHSDSGNSPEAASVGTPRSSNTPVASPSNAAAVHINSSSPPLSSHHPYQHQHQHNFTPQPPSHPQNQASHSHNHPGGSTISRFPGNPLEVPEEPTQTDGWTGGVLWLVDTTKPLSQWSQHILAQRNLGDWERLVALWKWGLAGMGAKGEDIVY</sequence>
<dbReference type="PANTHER" id="PTHR28141:SF1">
    <property type="entry name" value="2',3'-CYCLIC-NUCLEOTIDE 3'-PHOSPHODIESTERASE"/>
    <property type="match status" value="1"/>
</dbReference>
<dbReference type="Proteomes" id="UP000800041">
    <property type="component" value="Unassembled WGS sequence"/>
</dbReference>
<dbReference type="EMBL" id="ML977145">
    <property type="protein sequence ID" value="KAF1989378.1"/>
    <property type="molecule type" value="Genomic_DNA"/>
</dbReference>
<name>A0A6G1H8U2_9PEZI</name>
<gene>
    <name evidence="2" type="ORF">K402DRAFT_271149</name>
</gene>
<evidence type="ECO:0008006" key="4">
    <source>
        <dbReference type="Google" id="ProtNLM"/>
    </source>
</evidence>
<dbReference type="AlphaFoldDB" id="A0A6G1H8U2"/>
<dbReference type="SUPFAM" id="SSF55144">
    <property type="entry name" value="LigT-like"/>
    <property type="match status" value="1"/>
</dbReference>
<dbReference type="Gene3D" id="3.90.1140.10">
    <property type="entry name" value="Cyclic phosphodiesterase"/>
    <property type="match status" value="1"/>
</dbReference>
<dbReference type="GO" id="GO:0009187">
    <property type="term" value="P:cyclic nucleotide metabolic process"/>
    <property type="evidence" value="ECO:0007669"/>
    <property type="project" value="TreeGrafter"/>
</dbReference>
<protein>
    <recommendedName>
        <fullName evidence="4">2',3'-cyclic-nucleotide 3'-phosphodiesterase</fullName>
    </recommendedName>
</protein>
<feature type="compositionally biased region" description="Polar residues" evidence="1">
    <location>
        <begin position="228"/>
        <end position="245"/>
    </location>
</feature>
<dbReference type="InterPro" id="IPR012386">
    <property type="entry name" value="Cyclic-nucl_3Pdiesterase"/>
</dbReference>
<feature type="region of interest" description="Disordered" evidence="1">
    <location>
        <begin position="162"/>
        <end position="262"/>
    </location>
</feature>